<gene>
    <name evidence="4" type="primary">aroH</name>
    <name evidence="4" type="ORF">NK662_09430</name>
</gene>
<dbReference type="SUPFAM" id="SSF55298">
    <property type="entry name" value="YjgF-like"/>
    <property type="match status" value="1"/>
</dbReference>
<dbReference type="GO" id="GO:0008652">
    <property type="term" value="P:amino acid biosynthetic process"/>
    <property type="evidence" value="ECO:0007669"/>
    <property type="project" value="UniProtKB-UniRule"/>
</dbReference>
<dbReference type="Proteomes" id="UP001156102">
    <property type="component" value="Unassembled WGS sequence"/>
</dbReference>
<dbReference type="AlphaFoldDB" id="A0AA41X4F7"/>
<evidence type="ECO:0000256" key="3">
    <source>
        <dbReference type="PROSITE-ProRule" id="PRU00514"/>
    </source>
</evidence>
<dbReference type="PROSITE" id="PS51167">
    <property type="entry name" value="CHORISMATE_MUT_1"/>
    <property type="match status" value="1"/>
</dbReference>
<dbReference type="GO" id="GO:0046417">
    <property type="term" value="P:chorismate metabolic process"/>
    <property type="evidence" value="ECO:0007669"/>
    <property type="project" value="TreeGrafter"/>
</dbReference>
<sequence length="121" mass="13619">MIRAIRGAITVEENDREQMLAAAEHLLRDMMERNGVKPAHIASILISATSDLNACFPAAALRNIEDCMHVPIMCMQEMDVSGALEKCLRVMMTVATDLEQHEVHHVYLEKAIQLRPDLQTH</sequence>
<dbReference type="Gene3D" id="3.30.1330.40">
    <property type="entry name" value="RutC-like"/>
    <property type="match status" value="1"/>
</dbReference>
<evidence type="ECO:0000256" key="2">
    <source>
        <dbReference type="PIRSR" id="PIRSR005965-1"/>
    </source>
</evidence>
<accession>A0AA41X4F7</accession>
<proteinExistence type="predicted"/>
<dbReference type="PIRSF" id="PIRSF005965">
    <property type="entry name" value="Chor_mut_AroH"/>
    <property type="match status" value="1"/>
</dbReference>
<reference evidence="4" key="1">
    <citation type="submission" date="2022-07" db="EMBL/GenBank/DDBJ databases">
        <authorList>
            <person name="Li W.-J."/>
            <person name="Deng Q.-Q."/>
        </authorList>
    </citation>
    <scope>NUCLEOTIDE SEQUENCE</scope>
    <source>
        <strain evidence="4">SYSU M60031</strain>
    </source>
</reference>
<dbReference type="PANTHER" id="PTHR21164:SF0">
    <property type="entry name" value="CHORISMATE MUTASE AROH"/>
    <property type="match status" value="1"/>
</dbReference>
<feature type="binding site" evidence="2">
    <location>
        <position position="89"/>
    </location>
    <ligand>
        <name>prephenate</name>
        <dbReference type="ChEBI" id="CHEBI:29934"/>
    </ligand>
</feature>
<keyword evidence="2 3" id="KW-0057">Aromatic amino acid biosynthesis</keyword>
<dbReference type="PANTHER" id="PTHR21164">
    <property type="entry name" value="CHORISMATE MUTASE"/>
    <property type="match status" value="1"/>
</dbReference>
<dbReference type="CDD" id="cd02185">
    <property type="entry name" value="AroH"/>
    <property type="match status" value="1"/>
</dbReference>
<dbReference type="RefSeq" id="WP_254758675.1">
    <property type="nucleotide sequence ID" value="NZ_JANCLT010000004.1"/>
</dbReference>
<dbReference type="NCBIfam" id="TIGR01796">
    <property type="entry name" value="CM_mono_aroH"/>
    <property type="match status" value="1"/>
</dbReference>
<dbReference type="InterPro" id="IPR035959">
    <property type="entry name" value="RutC-like_sf"/>
</dbReference>
<evidence type="ECO:0000256" key="1">
    <source>
        <dbReference type="NCBIfam" id="TIGR01796"/>
    </source>
</evidence>
<organism evidence="4 5">
    <name type="scientific">Ectobacillus ponti</name>
    <dbReference type="NCBI Taxonomy" id="2961894"/>
    <lineage>
        <taxon>Bacteria</taxon>
        <taxon>Bacillati</taxon>
        <taxon>Bacillota</taxon>
        <taxon>Bacilli</taxon>
        <taxon>Bacillales</taxon>
        <taxon>Bacillaceae</taxon>
        <taxon>Ectobacillus</taxon>
    </lineage>
</organism>
<dbReference type="InterPro" id="IPR008243">
    <property type="entry name" value="Chorismate_mutase_AroH"/>
</dbReference>
<protein>
    <recommendedName>
        <fullName evidence="1 3">chorismate mutase</fullName>
        <ecNumber evidence="1 3">5.4.99.5</ecNumber>
    </recommendedName>
</protein>
<comment type="catalytic activity">
    <reaction evidence="3">
        <text>chorismate = prephenate</text>
        <dbReference type="Rhea" id="RHEA:13897"/>
        <dbReference type="ChEBI" id="CHEBI:29748"/>
        <dbReference type="ChEBI" id="CHEBI:29934"/>
        <dbReference type="EC" id="5.4.99.5"/>
    </reaction>
</comment>
<dbReference type="Pfam" id="PF07736">
    <property type="entry name" value="CM_1"/>
    <property type="match status" value="1"/>
</dbReference>
<comment type="caution">
    <text evidence="4">The sequence shown here is derived from an EMBL/GenBank/DDBJ whole genome shotgun (WGS) entry which is preliminary data.</text>
</comment>
<keyword evidence="3 4" id="KW-0413">Isomerase</keyword>
<evidence type="ECO:0000313" key="4">
    <source>
        <dbReference type="EMBL" id="MCP8968759.1"/>
    </source>
</evidence>
<feature type="binding site" evidence="2">
    <location>
        <position position="107"/>
    </location>
    <ligand>
        <name>prephenate</name>
        <dbReference type="ChEBI" id="CHEBI:29934"/>
    </ligand>
</feature>
<evidence type="ECO:0000313" key="5">
    <source>
        <dbReference type="Proteomes" id="UP001156102"/>
    </source>
</evidence>
<keyword evidence="5" id="KW-1185">Reference proteome</keyword>
<dbReference type="GO" id="GO:0009073">
    <property type="term" value="P:aromatic amino acid family biosynthetic process"/>
    <property type="evidence" value="ECO:0007669"/>
    <property type="project" value="UniProtKB-UniRule"/>
</dbReference>
<dbReference type="GO" id="GO:0004106">
    <property type="term" value="F:chorismate mutase activity"/>
    <property type="evidence" value="ECO:0007669"/>
    <property type="project" value="UniProtKB-UniRule"/>
</dbReference>
<dbReference type="EC" id="5.4.99.5" evidence="1 3"/>
<keyword evidence="2 3" id="KW-0028">Amino-acid biosynthesis</keyword>
<name>A0AA41X4F7_9BACI</name>
<feature type="binding site" evidence="2">
    <location>
        <position position="6"/>
    </location>
    <ligand>
        <name>prephenate</name>
        <dbReference type="ChEBI" id="CHEBI:29934"/>
    </ligand>
</feature>
<dbReference type="EMBL" id="JANCLT010000004">
    <property type="protein sequence ID" value="MCP8968759.1"/>
    <property type="molecule type" value="Genomic_DNA"/>
</dbReference>